<dbReference type="SUPFAM" id="SSF52343">
    <property type="entry name" value="Ferredoxin reductase-like, C-terminal NADP-linked domain"/>
    <property type="match status" value="1"/>
</dbReference>
<proteinExistence type="predicted"/>
<dbReference type="GO" id="GO:0046872">
    <property type="term" value="F:metal ion binding"/>
    <property type="evidence" value="ECO:0007669"/>
    <property type="project" value="UniProtKB-KW"/>
</dbReference>
<dbReference type="PRINTS" id="PR00410">
    <property type="entry name" value="PHEHYDRXLASE"/>
</dbReference>
<name>A0A239C8U3_9RHOB</name>
<dbReference type="AlphaFoldDB" id="A0A239C8U3"/>
<keyword evidence="11" id="KW-0411">Iron-sulfur</keyword>
<evidence type="ECO:0000256" key="11">
    <source>
        <dbReference type="ARBA" id="ARBA00023014"/>
    </source>
</evidence>
<dbReference type="GO" id="GO:0051537">
    <property type="term" value="F:2 iron, 2 sulfur cluster binding"/>
    <property type="evidence" value="ECO:0007669"/>
    <property type="project" value="UniProtKB-KW"/>
</dbReference>
<dbReference type="EMBL" id="FZOY01000001">
    <property type="protein sequence ID" value="SNS16666.1"/>
    <property type="molecule type" value="Genomic_DNA"/>
</dbReference>
<organism evidence="15 16">
    <name type="scientific">Tropicimonas sediminicola</name>
    <dbReference type="NCBI Taxonomy" id="1031541"/>
    <lineage>
        <taxon>Bacteria</taxon>
        <taxon>Pseudomonadati</taxon>
        <taxon>Pseudomonadota</taxon>
        <taxon>Alphaproteobacteria</taxon>
        <taxon>Rhodobacterales</taxon>
        <taxon>Roseobacteraceae</taxon>
        <taxon>Tropicimonas</taxon>
    </lineage>
</organism>
<evidence type="ECO:0000256" key="8">
    <source>
        <dbReference type="ARBA" id="ARBA00022989"/>
    </source>
</evidence>
<accession>A0A239C8U3</accession>
<dbReference type="Gene3D" id="3.40.50.80">
    <property type="entry name" value="Nucleotide-binding domain of ferredoxin-NADP reductase (FNR) module"/>
    <property type="match status" value="1"/>
</dbReference>
<protein>
    <submittedName>
        <fullName evidence="15">Predicted ferric reductase</fullName>
    </submittedName>
</protein>
<evidence type="ECO:0000313" key="15">
    <source>
        <dbReference type="EMBL" id="SNS16666.1"/>
    </source>
</evidence>
<gene>
    <name evidence="15" type="ORF">SAMN05421757_101158</name>
</gene>
<dbReference type="PROSITE" id="PS51384">
    <property type="entry name" value="FAD_FR"/>
    <property type="match status" value="1"/>
</dbReference>
<dbReference type="InterPro" id="IPR017938">
    <property type="entry name" value="Riboflavin_synthase-like_b-brl"/>
</dbReference>
<keyword evidence="4 13" id="KW-0812">Transmembrane</keyword>
<feature type="domain" description="FAD-binding FR-type" evidence="14">
    <location>
        <begin position="217"/>
        <end position="318"/>
    </location>
</feature>
<feature type="transmembrane region" description="Helical" evidence="13">
    <location>
        <begin position="161"/>
        <end position="181"/>
    </location>
</feature>
<dbReference type="InterPro" id="IPR013112">
    <property type="entry name" value="FAD-bd_8"/>
</dbReference>
<evidence type="ECO:0000256" key="6">
    <source>
        <dbReference type="ARBA" id="ARBA00022723"/>
    </source>
</evidence>
<keyword evidence="5" id="KW-0001">2Fe-2S</keyword>
<dbReference type="RefSeq" id="WP_089230651.1">
    <property type="nucleotide sequence ID" value="NZ_FZOY01000001.1"/>
</dbReference>
<dbReference type="GO" id="GO:0016491">
    <property type="term" value="F:oxidoreductase activity"/>
    <property type="evidence" value="ECO:0007669"/>
    <property type="project" value="UniProtKB-KW"/>
</dbReference>
<dbReference type="GO" id="GO:0016020">
    <property type="term" value="C:membrane"/>
    <property type="evidence" value="ECO:0007669"/>
    <property type="project" value="UniProtKB-SubCell"/>
</dbReference>
<evidence type="ECO:0000256" key="5">
    <source>
        <dbReference type="ARBA" id="ARBA00022714"/>
    </source>
</evidence>
<dbReference type="InterPro" id="IPR039261">
    <property type="entry name" value="FNR_nucleotide-bd"/>
</dbReference>
<dbReference type="Pfam" id="PF08022">
    <property type="entry name" value="FAD_binding_8"/>
    <property type="match status" value="1"/>
</dbReference>
<evidence type="ECO:0000259" key="14">
    <source>
        <dbReference type="PROSITE" id="PS51384"/>
    </source>
</evidence>
<dbReference type="Gene3D" id="2.40.30.10">
    <property type="entry name" value="Translation factors"/>
    <property type="match status" value="1"/>
</dbReference>
<dbReference type="Pfam" id="PF01794">
    <property type="entry name" value="Ferric_reduct"/>
    <property type="match status" value="1"/>
</dbReference>
<keyword evidence="6" id="KW-0479">Metal-binding</keyword>
<evidence type="ECO:0000256" key="10">
    <source>
        <dbReference type="ARBA" id="ARBA00023004"/>
    </source>
</evidence>
<dbReference type="InterPro" id="IPR001433">
    <property type="entry name" value="OxRdtase_FAD/NAD-bd"/>
</dbReference>
<sequence length="451" mass="49459">MTDISNTTPRSGAVTLPRLLVWLAALVLLPYGLALSQGLEIRNVYTELVTALSVAGLAAMLLQFVLAGRIGWFVRRAGLDQSMLLHRKAGQWIAALFVLHPFLIVLPRFIVAPQLAASDIWLTFTAPETATGVYAMALMAVLVLTSVFKDRLPMSYEAWRLSHGVGFAVVAVLATLHAITNGRHGVYNHWFDAMWIALCAAAVASLLDTYLWHPYRRARRPFRVAAVERASARDTLLTIEKDGDFPFDFRAGQFAWINTSGHAGNLTEHPFSIASTPRDLPRLSFVVRNLGDYTSDLAGLAPGQRVYLDGPFGDFTLEIAASQDIVLIAGGVGIGPILGLLRALRDQGCTRRVRLIYGSRNPEDVVARDEIAAAEAQMADFKATLVLENAGDGAERGLIDRMVLSRKLDADQIAKAAFYVCGPPQMTRLVVRTLKSLGVPRRHIRFEQLAF</sequence>
<evidence type="ECO:0000256" key="3">
    <source>
        <dbReference type="ARBA" id="ARBA00022630"/>
    </source>
</evidence>
<keyword evidence="10" id="KW-0408">Iron</keyword>
<dbReference type="Pfam" id="PF00175">
    <property type="entry name" value="NAD_binding_1"/>
    <property type="match status" value="1"/>
</dbReference>
<keyword evidence="8 13" id="KW-1133">Transmembrane helix</keyword>
<dbReference type="OrthoDB" id="9792185at2"/>
<feature type="transmembrane region" description="Helical" evidence="13">
    <location>
        <begin position="131"/>
        <end position="149"/>
    </location>
</feature>
<keyword evidence="3" id="KW-0285">Flavoprotein</keyword>
<dbReference type="SUPFAM" id="SSF63380">
    <property type="entry name" value="Riboflavin synthase domain-like"/>
    <property type="match status" value="1"/>
</dbReference>
<reference evidence="15 16" key="1">
    <citation type="submission" date="2017-06" db="EMBL/GenBank/DDBJ databases">
        <authorList>
            <person name="Kim H.J."/>
            <person name="Triplett B.A."/>
        </authorList>
    </citation>
    <scope>NUCLEOTIDE SEQUENCE [LARGE SCALE GENOMIC DNA]</scope>
    <source>
        <strain evidence="15 16">DSM 29339</strain>
    </source>
</reference>
<evidence type="ECO:0000256" key="4">
    <source>
        <dbReference type="ARBA" id="ARBA00022692"/>
    </source>
</evidence>
<comment type="cofactor">
    <cofactor evidence="1">
        <name>FAD</name>
        <dbReference type="ChEBI" id="CHEBI:57692"/>
    </cofactor>
</comment>
<dbReference type="InterPro" id="IPR013130">
    <property type="entry name" value="Fe3_Rdtase_TM_dom"/>
</dbReference>
<evidence type="ECO:0000256" key="7">
    <source>
        <dbReference type="ARBA" id="ARBA00022827"/>
    </source>
</evidence>
<feature type="transmembrane region" description="Helical" evidence="13">
    <location>
        <begin position="193"/>
        <end position="213"/>
    </location>
</feature>
<keyword evidence="16" id="KW-1185">Reference proteome</keyword>
<evidence type="ECO:0000256" key="1">
    <source>
        <dbReference type="ARBA" id="ARBA00001974"/>
    </source>
</evidence>
<evidence type="ECO:0000256" key="12">
    <source>
        <dbReference type="ARBA" id="ARBA00023136"/>
    </source>
</evidence>
<dbReference type="InterPro" id="IPR017927">
    <property type="entry name" value="FAD-bd_FR_type"/>
</dbReference>
<dbReference type="InterPro" id="IPR050415">
    <property type="entry name" value="MRET"/>
</dbReference>
<dbReference type="PANTHER" id="PTHR47354">
    <property type="entry name" value="NADH OXIDOREDUCTASE HCR"/>
    <property type="match status" value="1"/>
</dbReference>
<dbReference type="PANTHER" id="PTHR47354:SF6">
    <property type="entry name" value="NADH OXIDOREDUCTASE HCR"/>
    <property type="match status" value="1"/>
</dbReference>
<keyword evidence="7" id="KW-0274">FAD</keyword>
<evidence type="ECO:0000256" key="2">
    <source>
        <dbReference type="ARBA" id="ARBA00004141"/>
    </source>
</evidence>
<comment type="subcellular location">
    <subcellularLocation>
        <location evidence="2">Membrane</location>
        <topology evidence="2">Multi-pass membrane protein</topology>
    </subcellularLocation>
</comment>
<evidence type="ECO:0000256" key="9">
    <source>
        <dbReference type="ARBA" id="ARBA00023002"/>
    </source>
</evidence>
<evidence type="ECO:0000256" key="13">
    <source>
        <dbReference type="SAM" id="Phobius"/>
    </source>
</evidence>
<dbReference type="CDD" id="cd06198">
    <property type="entry name" value="FNR_like_3"/>
    <property type="match status" value="1"/>
</dbReference>
<keyword evidence="9" id="KW-0560">Oxidoreductase</keyword>
<feature type="transmembrane region" description="Helical" evidence="13">
    <location>
        <begin position="50"/>
        <end position="72"/>
    </location>
</feature>
<dbReference type="Proteomes" id="UP000198426">
    <property type="component" value="Unassembled WGS sequence"/>
</dbReference>
<feature type="transmembrane region" description="Helical" evidence="13">
    <location>
        <begin position="92"/>
        <end position="111"/>
    </location>
</feature>
<evidence type="ECO:0000313" key="16">
    <source>
        <dbReference type="Proteomes" id="UP000198426"/>
    </source>
</evidence>
<keyword evidence="12 13" id="KW-0472">Membrane</keyword>